<dbReference type="InterPro" id="IPR012748">
    <property type="entry name" value="Rieske-like_NirD"/>
</dbReference>
<dbReference type="Proteomes" id="UP000175616">
    <property type="component" value="Unassembled WGS sequence"/>
</dbReference>
<dbReference type="GO" id="GO:0046872">
    <property type="term" value="F:metal ion binding"/>
    <property type="evidence" value="ECO:0007669"/>
    <property type="project" value="UniProtKB-KW"/>
</dbReference>
<dbReference type="PROSITE" id="PS51296">
    <property type="entry name" value="RIESKE"/>
    <property type="match status" value="1"/>
</dbReference>
<dbReference type="SUPFAM" id="SSF50022">
    <property type="entry name" value="ISP domain"/>
    <property type="match status" value="1"/>
</dbReference>
<accession>A0A1E7YNY4</accession>
<dbReference type="GO" id="GO:0042128">
    <property type="term" value="P:nitrate assimilation"/>
    <property type="evidence" value="ECO:0007669"/>
    <property type="project" value="UniProtKB-KW"/>
</dbReference>
<organism evidence="8 9">
    <name type="scientific">Acidithiobacillus caldus</name>
    <dbReference type="NCBI Taxonomy" id="33059"/>
    <lineage>
        <taxon>Bacteria</taxon>
        <taxon>Pseudomonadati</taxon>
        <taxon>Pseudomonadota</taxon>
        <taxon>Acidithiobacillia</taxon>
        <taxon>Acidithiobacillales</taxon>
        <taxon>Acidithiobacillaceae</taxon>
        <taxon>Acidithiobacillus</taxon>
    </lineage>
</organism>
<dbReference type="NCBIfam" id="TIGR02378">
    <property type="entry name" value="nirD_assim_sml"/>
    <property type="match status" value="1"/>
</dbReference>
<evidence type="ECO:0000313" key="9">
    <source>
        <dbReference type="Proteomes" id="UP000175616"/>
    </source>
</evidence>
<comment type="caution">
    <text evidence="8">The sequence shown here is derived from an EMBL/GenBank/DDBJ whole genome shotgun (WGS) entry which is preliminary data.</text>
</comment>
<evidence type="ECO:0000256" key="3">
    <source>
        <dbReference type="ARBA" id="ARBA00023002"/>
    </source>
</evidence>
<dbReference type="Pfam" id="PF00355">
    <property type="entry name" value="Rieske"/>
    <property type="match status" value="1"/>
</dbReference>
<dbReference type="EMBL" id="LZYE01000135">
    <property type="protein sequence ID" value="OFC36746.1"/>
    <property type="molecule type" value="Genomic_DNA"/>
</dbReference>
<keyword evidence="2" id="KW-0479">Metal-binding</keyword>
<dbReference type="GO" id="GO:0051537">
    <property type="term" value="F:2 iron, 2 sulfur cluster binding"/>
    <property type="evidence" value="ECO:0007669"/>
    <property type="project" value="UniProtKB-KW"/>
</dbReference>
<sequence>MQWFPLGKVSDVPSGGGRYAETPVGQIAVLCNEDGELFAVHNHCPHRGGPLSEGFVTGKTVFCPLHNWQIDLESGKALPPDQGCVKTFPLKTENDEIWLGLPESAS</sequence>
<evidence type="ECO:0000256" key="1">
    <source>
        <dbReference type="ARBA" id="ARBA00022714"/>
    </source>
</evidence>
<proteinExistence type="predicted"/>
<dbReference type="GO" id="GO:0008942">
    <property type="term" value="F:nitrite reductase [NAD(P)H] activity"/>
    <property type="evidence" value="ECO:0007669"/>
    <property type="project" value="InterPro"/>
</dbReference>
<gene>
    <name evidence="8" type="ORF">BAE27_05450</name>
</gene>
<dbReference type="PANTHER" id="PTHR21496:SF23">
    <property type="entry name" value="3-PHENYLPROPIONATE_CINNAMIC ACID DIOXYGENASE FERREDOXIN SUBUNIT"/>
    <property type="match status" value="1"/>
</dbReference>
<name>A0A1E7YNY4_9PROT</name>
<keyword evidence="3" id="KW-0560">Oxidoreductase</keyword>
<keyword evidence="4" id="KW-0408">Iron</keyword>
<dbReference type="InterPro" id="IPR017941">
    <property type="entry name" value="Rieske_2Fe-2S"/>
</dbReference>
<evidence type="ECO:0000256" key="6">
    <source>
        <dbReference type="ARBA" id="ARBA00023063"/>
    </source>
</evidence>
<keyword evidence="1" id="KW-0001">2Fe-2S</keyword>
<evidence type="ECO:0000256" key="5">
    <source>
        <dbReference type="ARBA" id="ARBA00023014"/>
    </source>
</evidence>
<feature type="domain" description="Rieske" evidence="7">
    <location>
        <begin position="3"/>
        <end position="99"/>
    </location>
</feature>
<dbReference type="AlphaFoldDB" id="A0A1E7YNY4"/>
<protein>
    <submittedName>
        <fullName evidence="8">Nitrite reductase</fullName>
    </submittedName>
</protein>
<dbReference type="CDD" id="cd03530">
    <property type="entry name" value="Rieske_NirD_small_Bacillus"/>
    <property type="match status" value="1"/>
</dbReference>
<dbReference type="InterPro" id="IPR036922">
    <property type="entry name" value="Rieske_2Fe-2S_sf"/>
</dbReference>
<evidence type="ECO:0000256" key="2">
    <source>
        <dbReference type="ARBA" id="ARBA00022723"/>
    </source>
</evidence>
<dbReference type="PANTHER" id="PTHR21496">
    <property type="entry name" value="FERREDOXIN-RELATED"/>
    <property type="match status" value="1"/>
</dbReference>
<keyword evidence="6" id="KW-0534">Nitrate assimilation</keyword>
<reference evidence="8 9" key="1">
    <citation type="submission" date="2016-06" db="EMBL/GenBank/DDBJ databases">
        <title>Gene turnover analysis identifies the evolutionary adaptation of the extremophile Acidithiobacillus caldus.</title>
        <authorList>
            <person name="Zhang X."/>
        </authorList>
    </citation>
    <scope>NUCLEOTIDE SEQUENCE [LARGE SCALE GENOMIC DNA]</scope>
    <source>
        <strain evidence="8 9">DX</strain>
    </source>
</reference>
<evidence type="ECO:0000256" key="4">
    <source>
        <dbReference type="ARBA" id="ARBA00023004"/>
    </source>
</evidence>
<keyword evidence="5" id="KW-0411">Iron-sulfur</keyword>
<dbReference type="Gene3D" id="2.102.10.10">
    <property type="entry name" value="Rieske [2Fe-2S] iron-sulphur domain"/>
    <property type="match status" value="1"/>
</dbReference>
<dbReference type="RefSeq" id="WP_070113598.1">
    <property type="nucleotide sequence ID" value="NZ_CP133598.1"/>
</dbReference>
<evidence type="ECO:0000259" key="7">
    <source>
        <dbReference type="PROSITE" id="PS51296"/>
    </source>
</evidence>
<evidence type="ECO:0000313" key="8">
    <source>
        <dbReference type="EMBL" id="OFC36746.1"/>
    </source>
</evidence>